<gene>
    <name evidence="2" type="ORF">NPX13_g10457</name>
</gene>
<evidence type="ECO:0000256" key="1">
    <source>
        <dbReference type="SAM" id="MobiDB-lite"/>
    </source>
</evidence>
<feature type="compositionally biased region" description="Basic and acidic residues" evidence="1">
    <location>
        <begin position="31"/>
        <end position="44"/>
    </location>
</feature>
<comment type="caution">
    <text evidence="2">The sequence shown here is derived from an EMBL/GenBank/DDBJ whole genome shotgun (WGS) entry which is preliminary data.</text>
</comment>
<keyword evidence="3" id="KW-1185">Reference proteome</keyword>
<dbReference type="Proteomes" id="UP001148614">
    <property type="component" value="Unassembled WGS sequence"/>
</dbReference>
<sequence length="69" mass="8012">MESSKRHLLLGELFSALSQQHAAIYDSVDEEEKKKRESDGRKSYDGTVHGHRNPYKQNLWLKNLENNSP</sequence>
<evidence type="ECO:0000313" key="2">
    <source>
        <dbReference type="EMBL" id="KAJ3555007.1"/>
    </source>
</evidence>
<evidence type="ECO:0000313" key="3">
    <source>
        <dbReference type="Proteomes" id="UP001148614"/>
    </source>
</evidence>
<name>A0A9W8TI02_9PEZI</name>
<protein>
    <submittedName>
        <fullName evidence="2">Uncharacterized protein</fullName>
    </submittedName>
</protein>
<feature type="region of interest" description="Disordered" evidence="1">
    <location>
        <begin position="27"/>
        <end position="69"/>
    </location>
</feature>
<dbReference type="AlphaFoldDB" id="A0A9W8TI02"/>
<organism evidence="2 3">
    <name type="scientific">Xylaria arbuscula</name>
    <dbReference type="NCBI Taxonomy" id="114810"/>
    <lineage>
        <taxon>Eukaryota</taxon>
        <taxon>Fungi</taxon>
        <taxon>Dikarya</taxon>
        <taxon>Ascomycota</taxon>
        <taxon>Pezizomycotina</taxon>
        <taxon>Sordariomycetes</taxon>
        <taxon>Xylariomycetidae</taxon>
        <taxon>Xylariales</taxon>
        <taxon>Xylariaceae</taxon>
        <taxon>Xylaria</taxon>
    </lineage>
</organism>
<accession>A0A9W8TI02</accession>
<reference evidence="2" key="1">
    <citation type="submission" date="2022-07" db="EMBL/GenBank/DDBJ databases">
        <title>Genome Sequence of Xylaria arbuscula.</title>
        <authorList>
            <person name="Buettner E."/>
        </authorList>
    </citation>
    <scope>NUCLEOTIDE SEQUENCE</scope>
    <source>
        <strain evidence="2">VT107</strain>
    </source>
</reference>
<proteinExistence type="predicted"/>
<dbReference type="EMBL" id="JANPWZ010002958">
    <property type="protein sequence ID" value="KAJ3555007.1"/>
    <property type="molecule type" value="Genomic_DNA"/>
</dbReference>